<protein>
    <submittedName>
        <fullName evidence="1">Abi family protein</fullName>
    </submittedName>
</protein>
<dbReference type="InterPro" id="IPR011664">
    <property type="entry name" value="Abi_system_AbiD/AbiF-like"/>
</dbReference>
<dbReference type="Pfam" id="PF07751">
    <property type="entry name" value="Abi_2"/>
    <property type="match status" value="1"/>
</dbReference>
<reference evidence="1" key="1">
    <citation type="submission" date="2020-10" db="EMBL/GenBank/DDBJ databases">
        <authorList>
            <person name="Gilroy R."/>
        </authorList>
    </citation>
    <scope>NUCLEOTIDE SEQUENCE</scope>
    <source>
        <strain evidence="1">11167</strain>
    </source>
</reference>
<accession>A0A9D9EBL5</accession>
<dbReference type="EMBL" id="JADIMU010000047">
    <property type="protein sequence ID" value="MBO8443561.1"/>
    <property type="molecule type" value="Genomic_DNA"/>
</dbReference>
<evidence type="ECO:0000313" key="1">
    <source>
        <dbReference type="EMBL" id="MBO8443561.1"/>
    </source>
</evidence>
<name>A0A9D9EBL5_9SPIR</name>
<reference evidence="1" key="2">
    <citation type="journal article" date="2021" name="PeerJ">
        <title>Extensive microbial diversity within the chicken gut microbiome revealed by metagenomics and culture.</title>
        <authorList>
            <person name="Gilroy R."/>
            <person name="Ravi A."/>
            <person name="Getino M."/>
            <person name="Pursley I."/>
            <person name="Horton D.L."/>
            <person name="Alikhan N.F."/>
            <person name="Baker D."/>
            <person name="Gharbi K."/>
            <person name="Hall N."/>
            <person name="Watson M."/>
            <person name="Adriaenssens E.M."/>
            <person name="Foster-Nyarko E."/>
            <person name="Jarju S."/>
            <person name="Secka A."/>
            <person name="Antonio M."/>
            <person name="Oren A."/>
            <person name="Chaudhuri R.R."/>
            <person name="La Ragione R."/>
            <person name="Hildebrand F."/>
            <person name="Pallen M.J."/>
        </authorList>
    </citation>
    <scope>NUCLEOTIDE SEQUENCE</scope>
    <source>
        <strain evidence="1">11167</strain>
    </source>
</reference>
<sequence length="212" mass="25286">MNIKPFFSYEQQIEELQRKGIILDHDECLDFLKDVNYYRLSAYLLPYKGKTARLEFNKIKKIYEFDSKLRSLVIPIIENIEIMFRSRLAYLFSEKYGAEGYLDSSNFSSRHNHEAFVSHIAKCITDNRQSVVIKHHEEKYEGHYPLWVLIEFFSMGMLSYFYSDMKRSDKKHLVKEIGFPRSDREIESWLRCLTILRNKCVFSSTPKGQLVH</sequence>
<gene>
    <name evidence="1" type="ORF">IAC42_07355</name>
</gene>
<proteinExistence type="predicted"/>
<evidence type="ECO:0000313" key="2">
    <source>
        <dbReference type="Proteomes" id="UP000823633"/>
    </source>
</evidence>
<comment type="caution">
    <text evidence="1">The sequence shown here is derived from an EMBL/GenBank/DDBJ whole genome shotgun (WGS) entry which is preliminary data.</text>
</comment>
<organism evidence="1 2">
    <name type="scientific">Candidatus Aphodenecus pullistercoris</name>
    <dbReference type="NCBI Taxonomy" id="2840669"/>
    <lineage>
        <taxon>Bacteria</taxon>
        <taxon>Pseudomonadati</taxon>
        <taxon>Spirochaetota</taxon>
        <taxon>Spirochaetia</taxon>
        <taxon>Spirochaetales</taxon>
        <taxon>Candidatus Aphodenecus</taxon>
    </lineage>
</organism>
<dbReference type="Proteomes" id="UP000823633">
    <property type="component" value="Unassembled WGS sequence"/>
</dbReference>
<dbReference type="AlphaFoldDB" id="A0A9D9EBL5"/>